<evidence type="ECO:0000313" key="11">
    <source>
        <dbReference type="EMBL" id="GGJ03086.1"/>
    </source>
</evidence>
<evidence type="ECO:0000259" key="8">
    <source>
        <dbReference type="PROSITE" id="PS50110"/>
    </source>
</evidence>
<dbReference type="Proteomes" id="UP001500220">
    <property type="component" value="Unassembled WGS sequence"/>
</dbReference>
<dbReference type="AlphaFoldDB" id="A0A917K6S0"/>
<keyword evidence="2" id="KW-0902">Two-component regulatory system</keyword>
<dbReference type="GO" id="GO:0000976">
    <property type="term" value="F:transcription cis-regulatory region binding"/>
    <property type="evidence" value="ECO:0007669"/>
    <property type="project" value="TreeGrafter"/>
</dbReference>
<dbReference type="GO" id="GO:0006355">
    <property type="term" value="P:regulation of DNA-templated transcription"/>
    <property type="evidence" value="ECO:0007669"/>
    <property type="project" value="InterPro"/>
</dbReference>
<evidence type="ECO:0000256" key="4">
    <source>
        <dbReference type="ARBA" id="ARBA00023125"/>
    </source>
</evidence>
<dbReference type="GO" id="GO:0000156">
    <property type="term" value="F:phosphorelay response regulator activity"/>
    <property type="evidence" value="ECO:0007669"/>
    <property type="project" value="TreeGrafter"/>
</dbReference>
<evidence type="ECO:0000256" key="5">
    <source>
        <dbReference type="ARBA" id="ARBA00023163"/>
    </source>
</evidence>
<dbReference type="Pfam" id="PF00486">
    <property type="entry name" value="Trans_reg_C"/>
    <property type="match status" value="1"/>
</dbReference>
<dbReference type="GO" id="GO:0005829">
    <property type="term" value="C:cytosol"/>
    <property type="evidence" value="ECO:0007669"/>
    <property type="project" value="TreeGrafter"/>
</dbReference>
<dbReference type="PANTHER" id="PTHR48111">
    <property type="entry name" value="REGULATOR OF RPOS"/>
    <property type="match status" value="1"/>
</dbReference>
<keyword evidence="13" id="KW-1185">Reference proteome</keyword>
<keyword evidence="1 6" id="KW-0597">Phosphoprotein</keyword>
<evidence type="ECO:0000313" key="12">
    <source>
        <dbReference type="Proteomes" id="UP000597989"/>
    </source>
</evidence>
<keyword evidence="3" id="KW-0805">Transcription regulation</keyword>
<dbReference type="Gene3D" id="3.40.50.2300">
    <property type="match status" value="1"/>
</dbReference>
<dbReference type="PROSITE" id="PS51755">
    <property type="entry name" value="OMPR_PHOB"/>
    <property type="match status" value="1"/>
</dbReference>
<evidence type="ECO:0000256" key="7">
    <source>
        <dbReference type="PROSITE-ProRule" id="PRU01091"/>
    </source>
</evidence>
<proteinExistence type="predicted"/>
<sequence length="227" mass="25250">MLVQDDSVVADLVVSYLQRDGIVAAIAADGETGLRLVRSLTPDLVVADVATLGVDRFSFCEQVRRHVQAPIILLTPTADESGLDEVGFGVADYLVTPVRPRELMQRIRGIIGLRRGRSPHPQPTELIVGDLVLDQRSRQVNRGGSVLVLSDREFDLLAHLMRHPGRVFRRDELVREVWDDCIEAPSSIAAHIHRLREKIEDDPAHPTMLVTVWGAGYRFDAPDTTQP</sequence>
<gene>
    <name evidence="10" type="ORF">GCM10009545_02390</name>
    <name evidence="11" type="ORF">GCM10011581_45260</name>
</gene>
<dbReference type="InterPro" id="IPR001867">
    <property type="entry name" value="OmpR/PhoB-type_DNA-bd"/>
</dbReference>
<protein>
    <submittedName>
        <fullName evidence="11">DNA-binding response regulator</fullName>
    </submittedName>
    <submittedName>
        <fullName evidence="10">Response regulator transcription factor</fullName>
    </submittedName>
</protein>
<evidence type="ECO:0000256" key="6">
    <source>
        <dbReference type="PROSITE-ProRule" id="PRU00169"/>
    </source>
</evidence>
<reference evidence="10" key="4">
    <citation type="submission" date="2023-12" db="EMBL/GenBank/DDBJ databases">
        <authorList>
            <person name="Sun Q."/>
            <person name="Inoue M."/>
        </authorList>
    </citation>
    <scope>NUCLEOTIDE SEQUENCE</scope>
    <source>
        <strain evidence="10">JCM 10664</strain>
    </source>
</reference>
<dbReference type="SMART" id="SM00448">
    <property type="entry name" value="REC"/>
    <property type="match status" value="1"/>
</dbReference>
<dbReference type="InterPro" id="IPR011006">
    <property type="entry name" value="CheY-like_superfamily"/>
</dbReference>
<reference evidence="10 13" key="2">
    <citation type="journal article" date="2019" name="Int. J. Syst. Evol. Microbiol.">
        <title>The Global Catalogue of Microorganisms (GCM) 10K type strain sequencing project: providing services to taxonomists for standard genome sequencing and annotation.</title>
        <authorList>
            <consortium name="The Broad Institute Genomics Platform"/>
            <consortium name="The Broad Institute Genome Sequencing Center for Infectious Disease"/>
            <person name="Wu L."/>
            <person name="Ma J."/>
        </authorList>
    </citation>
    <scope>NUCLEOTIDE SEQUENCE [LARGE SCALE GENOMIC DNA]</scope>
    <source>
        <strain evidence="10 13">JCM 10664</strain>
    </source>
</reference>
<evidence type="ECO:0000313" key="10">
    <source>
        <dbReference type="EMBL" id="GAA0504158.1"/>
    </source>
</evidence>
<reference evidence="11" key="3">
    <citation type="submission" date="2020-09" db="EMBL/GenBank/DDBJ databases">
        <authorList>
            <person name="Sun Q."/>
            <person name="Zhou Y."/>
        </authorList>
    </citation>
    <scope>NUCLEOTIDE SEQUENCE</scope>
    <source>
        <strain evidence="11">CGMCC 4.7206</strain>
    </source>
</reference>
<dbReference type="SMART" id="SM00862">
    <property type="entry name" value="Trans_reg_C"/>
    <property type="match status" value="1"/>
</dbReference>
<dbReference type="InterPro" id="IPR001789">
    <property type="entry name" value="Sig_transdc_resp-reg_receiver"/>
</dbReference>
<organism evidence="11 12">
    <name type="scientific">Saccharopolyspora thermophila</name>
    <dbReference type="NCBI Taxonomy" id="89367"/>
    <lineage>
        <taxon>Bacteria</taxon>
        <taxon>Bacillati</taxon>
        <taxon>Actinomycetota</taxon>
        <taxon>Actinomycetes</taxon>
        <taxon>Pseudonocardiales</taxon>
        <taxon>Pseudonocardiaceae</taxon>
        <taxon>Saccharopolyspora</taxon>
    </lineage>
</organism>
<dbReference type="InterPro" id="IPR016032">
    <property type="entry name" value="Sig_transdc_resp-reg_C-effctor"/>
</dbReference>
<accession>A0A917K6S0</accession>
<dbReference type="Gene3D" id="1.10.10.10">
    <property type="entry name" value="Winged helix-like DNA-binding domain superfamily/Winged helix DNA-binding domain"/>
    <property type="match status" value="1"/>
</dbReference>
<dbReference type="EMBL" id="BMMT01000021">
    <property type="protein sequence ID" value="GGJ03086.1"/>
    <property type="molecule type" value="Genomic_DNA"/>
</dbReference>
<evidence type="ECO:0000256" key="3">
    <source>
        <dbReference type="ARBA" id="ARBA00023015"/>
    </source>
</evidence>
<feature type="DNA-binding region" description="OmpR/PhoB-type" evidence="7">
    <location>
        <begin position="123"/>
        <end position="221"/>
    </location>
</feature>
<dbReference type="SUPFAM" id="SSF52172">
    <property type="entry name" value="CheY-like"/>
    <property type="match status" value="1"/>
</dbReference>
<name>A0A917K6S0_9PSEU</name>
<feature type="modified residue" description="4-aspartylphosphate" evidence="6">
    <location>
        <position position="48"/>
    </location>
</feature>
<dbReference type="GO" id="GO:0032993">
    <property type="term" value="C:protein-DNA complex"/>
    <property type="evidence" value="ECO:0007669"/>
    <property type="project" value="TreeGrafter"/>
</dbReference>
<evidence type="ECO:0000313" key="13">
    <source>
        <dbReference type="Proteomes" id="UP001500220"/>
    </source>
</evidence>
<keyword evidence="4 7" id="KW-0238">DNA-binding</keyword>
<dbReference type="EMBL" id="BAAAHC010000001">
    <property type="protein sequence ID" value="GAA0504158.1"/>
    <property type="molecule type" value="Genomic_DNA"/>
</dbReference>
<dbReference type="Proteomes" id="UP000597989">
    <property type="component" value="Unassembled WGS sequence"/>
</dbReference>
<dbReference type="CDD" id="cd00383">
    <property type="entry name" value="trans_reg_C"/>
    <property type="match status" value="1"/>
</dbReference>
<dbReference type="FunFam" id="1.10.10.10:FF:000018">
    <property type="entry name" value="DNA-binding response regulator ResD"/>
    <property type="match status" value="1"/>
</dbReference>
<feature type="domain" description="Response regulatory" evidence="8">
    <location>
        <begin position="1"/>
        <end position="111"/>
    </location>
</feature>
<reference evidence="11 12" key="1">
    <citation type="journal article" date="2014" name="Int. J. Syst. Evol. Microbiol.">
        <title>Complete genome sequence of Corynebacterium casei LMG S-19264T (=DSM 44701T), isolated from a smear-ripened cheese.</title>
        <authorList>
            <consortium name="US DOE Joint Genome Institute (JGI-PGF)"/>
            <person name="Walter F."/>
            <person name="Albersmeier A."/>
            <person name="Kalinowski J."/>
            <person name="Ruckert C."/>
        </authorList>
    </citation>
    <scope>NUCLEOTIDE SEQUENCE [LARGE SCALE GENOMIC DNA]</scope>
    <source>
        <strain evidence="11 12">CGMCC 4.7206</strain>
    </source>
</reference>
<dbReference type="Pfam" id="PF00072">
    <property type="entry name" value="Response_reg"/>
    <property type="match status" value="1"/>
</dbReference>
<comment type="caution">
    <text evidence="11">The sequence shown here is derived from an EMBL/GenBank/DDBJ whole genome shotgun (WGS) entry which is preliminary data.</text>
</comment>
<keyword evidence="5" id="KW-0804">Transcription</keyword>
<dbReference type="InterPro" id="IPR039420">
    <property type="entry name" value="WalR-like"/>
</dbReference>
<evidence type="ECO:0000256" key="2">
    <source>
        <dbReference type="ARBA" id="ARBA00023012"/>
    </source>
</evidence>
<dbReference type="InterPro" id="IPR036388">
    <property type="entry name" value="WH-like_DNA-bd_sf"/>
</dbReference>
<dbReference type="SUPFAM" id="SSF46894">
    <property type="entry name" value="C-terminal effector domain of the bipartite response regulators"/>
    <property type="match status" value="1"/>
</dbReference>
<dbReference type="PANTHER" id="PTHR48111:SF4">
    <property type="entry name" value="DNA-BINDING DUAL TRANSCRIPTIONAL REGULATOR OMPR"/>
    <property type="match status" value="1"/>
</dbReference>
<evidence type="ECO:0000259" key="9">
    <source>
        <dbReference type="PROSITE" id="PS51755"/>
    </source>
</evidence>
<dbReference type="PROSITE" id="PS50110">
    <property type="entry name" value="RESPONSE_REGULATORY"/>
    <property type="match status" value="1"/>
</dbReference>
<feature type="domain" description="OmpR/PhoB-type" evidence="9">
    <location>
        <begin position="123"/>
        <end position="221"/>
    </location>
</feature>
<evidence type="ECO:0000256" key="1">
    <source>
        <dbReference type="ARBA" id="ARBA00022553"/>
    </source>
</evidence>